<evidence type="ECO:0000313" key="1">
    <source>
        <dbReference type="EMBL" id="CCZ66411.1"/>
    </source>
</evidence>
<name>R5U5K6_MEDGN</name>
<protein>
    <submittedName>
        <fullName evidence="1">Uncharacterized protein</fullName>
    </submittedName>
</protein>
<dbReference type="Proteomes" id="UP000018114">
    <property type="component" value="Unassembled WGS sequence"/>
</dbReference>
<evidence type="ECO:0000313" key="2">
    <source>
        <dbReference type="Proteomes" id="UP000018114"/>
    </source>
</evidence>
<sequence>MREGDFYGAKETLLASGGKSYVQYTGNGCVYYPGRKSNRISHAVRCGLDHFCHCDTSGELAGKAIEDRKEAGNSNDCYHGHWADRFSGIFCSQQDCSGSDRSDSELSGYLCTAGRGDA</sequence>
<dbReference type="EMBL" id="CBAL010000015">
    <property type="protein sequence ID" value="CCZ66411.1"/>
    <property type="molecule type" value="Genomic_DNA"/>
</dbReference>
<accession>R5U5K6</accession>
<reference evidence="1" key="1">
    <citation type="submission" date="2012-11" db="EMBL/GenBank/DDBJ databases">
        <title>Dependencies among metagenomic species, viruses, plasmids and units of genetic variation.</title>
        <authorList>
            <person name="Nielsen H.B."/>
            <person name="Almeida M."/>
            <person name="Juncker A.S."/>
            <person name="Rasmussen S."/>
            <person name="Li J."/>
            <person name="Sunagawa S."/>
            <person name="Plichta D."/>
            <person name="Gautier L."/>
            <person name="Le Chatelier E."/>
            <person name="Peletier E."/>
            <person name="Bonde I."/>
            <person name="Nielsen T."/>
            <person name="Manichanh C."/>
            <person name="Arumugam M."/>
            <person name="Batto J."/>
            <person name="Santos M.B.Q.D."/>
            <person name="Blom N."/>
            <person name="Borruel N."/>
            <person name="Burgdorf K.S."/>
            <person name="Boumezbeur F."/>
            <person name="Casellas F."/>
            <person name="Dore J."/>
            <person name="Guarner F."/>
            <person name="Hansen T."/>
            <person name="Hildebrand F."/>
            <person name="Kaas R.S."/>
            <person name="Kennedy S."/>
            <person name="Kristiansen K."/>
            <person name="Kultima J.R."/>
            <person name="Leonard P."/>
            <person name="Levenez F."/>
            <person name="Lund O."/>
            <person name="Moumen B."/>
            <person name="Le Paslier D."/>
            <person name="Pons N."/>
            <person name="Pedersen O."/>
            <person name="Prifti E."/>
            <person name="Qin J."/>
            <person name="Raes J."/>
            <person name="Tap J."/>
            <person name="Tims S."/>
            <person name="Ussery D.W."/>
            <person name="Yamada T."/>
            <person name="MetaHit consortium"/>
            <person name="Renault P."/>
            <person name="Sicheritz-Ponten T."/>
            <person name="Bork P."/>
            <person name="Wang J."/>
            <person name="Brunak S."/>
            <person name="Ehrlich S.D."/>
        </authorList>
    </citation>
    <scope>NUCLEOTIDE SEQUENCE [LARGE SCALE GENOMIC DNA]</scope>
</reference>
<gene>
    <name evidence="1" type="ORF">BN481_01720</name>
</gene>
<dbReference type="AlphaFoldDB" id="R5U5K6"/>
<organism evidence="1 2">
    <name type="scientific">Mediterraneibacter gnavus CAG:126</name>
    <dbReference type="NCBI Taxonomy" id="1263106"/>
    <lineage>
        <taxon>Bacteria</taxon>
        <taxon>Bacillati</taxon>
        <taxon>Bacillota</taxon>
        <taxon>Clostridia</taxon>
        <taxon>Lachnospirales</taxon>
        <taxon>Lachnospiraceae</taxon>
        <taxon>Mediterraneibacter</taxon>
    </lineage>
</organism>
<proteinExistence type="predicted"/>
<comment type="caution">
    <text evidence="1">The sequence shown here is derived from an EMBL/GenBank/DDBJ whole genome shotgun (WGS) entry which is preliminary data.</text>
</comment>